<dbReference type="PANTHER" id="PTHR46875:SF1">
    <property type="entry name" value="TUMOR NECROSIS FACTOR RECEPTOR SUPERFAMILY MEMBER 5"/>
    <property type="match status" value="1"/>
</dbReference>
<reference evidence="6" key="1">
    <citation type="submission" date="2025-08" db="UniProtKB">
        <authorList>
            <consortium name="RefSeq"/>
        </authorList>
    </citation>
    <scope>IDENTIFICATION</scope>
</reference>
<dbReference type="InterPro" id="IPR020435">
    <property type="entry name" value="TNFR_5"/>
</dbReference>
<dbReference type="AlphaFoldDB" id="A0A3Q0FQ04"/>
<feature type="compositionally biased region" description="Basic and acidic residues" evidence="2">
    <location>
        <begin position="389"/>
        <end position="402"/>
    </location>
</feature>
<name>A0A3Q0FQ04_ALLSI</name>
<keyword evidence="5" id="KW-1185">Reference proteome</keyword>
<feature type="disulfide bond" evidence="1">
    <location>
        <begin position="251"/>
        <end position="266"/>
    </location>
</feature>
<dbReference type="PROSITE" id="PS50050">
    <property type="entry name" value="TNFR_NGFR_2"/>
    <property type="match status" value="1"/>
</dbReference>
<dbReference type="GO" id="GO:0009897">
    <property type="term" value="C:external side of plasma membrane"/>
    <property type="evidence" value="ECO:0007669"/>
    <property type="project" value="InterPro"/>
</dbReference>
<protein>
    <submittedName>
        <fullName evidence="6">Tumor necrosis factor receptor superfamily member 5 isoform X1</fullName>
    </submittedName>
</protein>
<evidence type="ECO:0000256" key="2">
    <source>
        <dbReference type="SAM" id="MobiDB-lite"/>
    </source>
</evidence>
<evidence type="ECO:0000313" key="6">
    <source>
        <dbReference type="RefSeq" id="XP_025047753.1"/>
    </source>
</evidence>
<evidence type="ECO:0000259" key="4">
    <source>
        <dbReference type="PROSITE" id="PS50050"/>
    </source>
</evidence>
<dbReference type="GO" id="GO:0038023">
    <property type="term" value="F:signaling receptor activity"/>
    <property type="evidence" value="ECO:0007669"/>
    <property type="project" value="InterPro"/>
</dbReference>
<keyword evidence="6" id="KW-0675">Receptor</keyword>
<sequence length="402" mass="43276">MSTSPAAGRSAQQSTHWGGSTQRSPTCLGCTRDRLRDAAARPPAWVLRLPACRGLFSPRLAGRGPREILAGLRGPALAEADGEFFCGDWAPVPCSADWLWAAPALSWAAAGLQVQKVAAPPAQEGPSQHGALLSARPPLATLPRPLGRQKVTAACSEASGLSTCAHCEVGSFQAHWTKENHCVPHRYCDPNVGLVVKTPGSEKEDVTCGCQVGMHCTSAQCQTCKLNPRCEPGFGVVPRAQEDAPPTCQPCPDGSFSNVTSDSKPCQPWSRCEEKGLVKKENGTRSSDVVCEPQRSSPSHPLVLVLFSILAGIAICALGLFLCLHRRGFQRQLQKQGHPQVPLDREDTMLLNIVKTEPRPEPSEEDEMPSEQTIPVQETMVGRQPVAQEDGKESHVSEQERP</sequence>
<keyword evidence="3" id="KW-1133">Transmembrane helix</keyword>
<dbReference type="SMART" id="SM00208">
    <property type="entry name" value="TNFR"/>
    <property type="match status" value="3"/>
</dbReference>
<dbReference type="Gene3D" id="2.10.50.10">
    <property type="entry name" value="Tumor Necrosis Factor Receptor, subunit A, domain 2"/>
    <property type="match status" value="2"/>
</dbReference>
<dbReference type="InParanoid" id="A0A3Q0FQ04"/>
<feature type="transmembrane region" description="Helical" evidence="3">
    <location>
        <begin position="302"/>
        <end position="324"/>
    </location>
</feature>
<dbReference type="GeneID" id="102368316"/>
<dbReference type="GO" id="GO:0002768">
    <property type="term" value="P:immune response-regulating cell surface receptor signaling pathway"/>
    <property type="evidence" value="ECO:0007669"/>
    <property type="project" value="TreeGrafter"/>
</dbReference>
<accession>A0A3Q0FQ04</accession>
<proteinExistence type="predicted"/>
<dbReference type="InterPro" id="IPR001368">
    <property type="entry name" value="TNFR/NGFR_Cys_rich_reg"/>
</dbReference>
<keyword evidence="1" id="KW-1015">Disulfide bond</keyword>
<gene>
    <name evidence="6" type="primary">CD40</name>
</gene>
<organism evidence="5 6">
    <name type="scientific">Alligator sinensis</name>
    <name type="common">Chinese alligator</name>
    <dbReference type="NCBI Taxonomy" id="38654"/>
    <lineage>
        <taxon>Eukaryota</taxon>
        <taxon>Metazoa</taxon>
        <taxon>Chordata</taxon>
        <taxon>Craniata</taxon>
        <taxon>Vertebrata</taxon>
        <taxon>Euteleostomi</taxon>
        <taxon>Archelosauria</taxon>
        <taxon>Archosauria</taxon>
        <taxon>Crocodylia</taxon>
        <taxon>Alligatoridae</taxon>
        <taxon>Alligatorinae</taxon>
        <taxon>Alligator</taxon>
    </lineage>
</organism>
<feature type="domain" description="TNFR-Cys" evidence="4">
    <location>
        <begin position="250"/>
        <end position="291"/>
    </location>
</feature>
<dbReference type="GO" id="GO:0042113">
    <property type="term" value="P:B cell activation"/>
    <property type="evidence" value="ECO:0007669"/>
    <property type="project" value="InterPro"/>
</dbReference>
<keyword evidence="3" id="KW-0472">Membrane</keyword>
<dbReference type="PRINTS" id="PR01922">
    <property type="entry name" value="TNFACTORR5"/>
</dbReference>
<dbReference type="RefSeq" id="XP_025047753.1">
    <property type="nucleotide sequence ID" value="XM_025191968.1"/>
</dbReference>
<comment type="caution">
    <text evidence="1">Lacks conserved residue(s) required for the propagation of feature annotation.</text>
</comment>
<feature type="region of interest" description="Disordered" evidence="2">
    <location>
        <begin position="356"/>
        <end position="402"/>
    </location>
</feature>
<feature type="region of interest" description="Disordered" evidence="2">
    <location>
        <begin position="1"/>
        <end position="24"/>
    </location>
</feature>
<dbReference type="Pfam" id="PF00020">
    <property type="entry name" value="TNFR_c6"/>
    <property type="match status" value="2"/>
</dbReference>
<dbReference type="Proteomes" id="UP000189705">
    <property type="component" value="Unplaced"/>
</dbReference>
<dbReference type="InterPro" id="IPR052135">
    <property type="entry name" value="TNFRSF5"/>
</dbReference>
<dbReference type="GO" id="GO:0035631">
    <property type="term" value="C:CD40 receptor complex"/>
    <property type="evidence" value="ECO:0007669"/>
    <property type="project" value="TreeGrafter"/>
</dbReference>
<dbReference type="STRING" id="38654.A0A3Q0FQ04"/>
<keyword evidence="3" id="KW-0812">Transmembrane</keyword>
<evidence type="ECO:0000256" key="3">
    <source>
        <dbReference type="SAM" id="Phobius"/>
    </source>
</evidence>
<evidence type="ECO:0000256" key="1">
    <source>
        <dbReference type="PROSITE-ProRule" id="PRU00206"/>
    </source>
</evidence>
<dbReference type="SUPFAM" id="SSF57586">
    <property type="entry name" value="TNF receptor-like"/>
    <property type="match status" value="2"/>
</dbReference>
<evidence type="ECO:0000313" key="5">
    <source>
        <dbReference type="Proteomes" id="UP000189705"/>
    </source>
</evidence>
<dbReference type="PANTHER" id="PTHR46875">
    <property type="entry name" value="TUMOR NECROSIS FACTOR RECEPTOR SUPERFAMILY MEMBER 5"/>
    <property type="match status" value="1"/>
</dbReference>
<dbReference type="CTD" id="958"/>
<feature type="repeat" description="TNFR-Cys" evidence="1">
    <location>
        <begin position="250"/>
        <end position="291"/>
    </location>
</feature>